<organism evidence="3 4">
    <name type="scientific">Symbiodinium necroappetens</name>
    <dbReference type="NCBI Taxonomy" id="1628268"/>
    <lineage>
        <taxon>Eukaryota</taxon>
        <taxon>Sar</taxon>
        <taxon>Alveolata</taxon>
        <taxon>Dinophyceae</taxon>
        <taxon>Suessiales</taxon>
        <taxon>Symbiodiniaceae</taxon>
        <taxon>Symbiodinium</taxon>
    </lineage>
</organism>
<accession>A0A812NIC4</accession>
<dbReference type="OrthoDB" id="429905at2759"/>
<dbReference type="Proteomes" id="UP000601435">
    <property type="component" value="Unassembled WGS sequence"/>
</dbReference>
<evidence type="ECO:0000313" key="4">
    <source>
        <dbReference type="Proteomes" id="UP000601435"/>
    </source>
</evidence>
<protein>
    <submittedName>
        <fullName evidence="3">NfsB protein</fullName>
    </submittedName>
</protein>
<dbReference type="InterPro" id="IPR000415">
    <property type="entry name" value="Nitroreductase-like"/>
</dbReference>
<dbReference type="InterPro" id="IPR029479">
    <property type="entry name" value="Nitroreductase"/>
</dbReference>
<dbReference type="SUPFAM" id="SSF55469">
    <property type="entry name" value="FMN-dependent nitroreductase-like"/>
    <property type="match status" value="1"/>
</dbReference>
<dbReference type="CDD" id="cd02062">
    <property type="entry name" value="Nitro_FMN_reductase"/>
    <property type="match status" value="1"/>
</dbReference>
<dbReference type="GO" id="GO:0004497">
    <property type="term" value="F:monooxygenase activity"/>
    <property type="evidence" value="ECO:0007669"/>
    <property type="project" value="InterPro"/>
</dbReference>
<dbReference type="Gene3D" id="1.10.630.10">
    <property type="entry name" value="Cytochrome P450"/>
    <property type="match status" value="1"/>
</dbReference>
<evidence type="ECO:0000313" key="3">
    <source>
        <dbReference type="EMBL" id="CAE7312354.1"/>
    </source>
</evidence>
<reference evidence="3" key="1">
    <citation type="submission" date="2021-02" db="EMBL/GenBank/DDBJ databases">
        <authorList>
            <person name="Dougan E. K."/>
            <person name="Rhodes N."/>
            <person name="Thang M."/>
            <person name="Chan C."/>
        </authorList>
    </citation>
    <scope>NUCLEOTIDE SEQUENCE</scope>
</reference>
<dbReference type="GO" id="GO:0016705">
    <property type="term" value="F:oxidoreductase activity, acting on paired donors, with incorporation or reduction of molecular oxygen"/>
    <property type="evidence" value="ECO:0007669"/>
    <property type="project" value="InterPro"/>
</dbReference>
<feature type="domain" description="Nitroreductase" evidence="2">
    <location>
        <begin position="32"/>
        <end position="194"/>
    </location>
</feature>
<keyword evidence="1" id="KW-0732">Signal</keyword>
<feature type="non-terminal residue" evidence="3">
    <location>
        <position position="1"/>
    </location>
</feature>
<dbReference type="PANTHER" id="PTHR43543:SF1">
    <property type="entry name" value="MALONIC SEMIALDEHYDE REDUCTASE RUTE-RELATED"/>
    <property type="match status" value="1"/>
</dbReference>
<feature type="chain" id="PRO_5032835744" evidence="1">
    <location>
        <begin position="21"/>
        <end position="626"/>
    </location>
</feature>
<sequence length="626" mass="69577">MVRQVLLILCLGAAVGEICGVGDGICLEAIMRRRFANKKWQANRTVTYDLQQHLLELLLTAPSALNTQPGRLVVVDTEESKRRLAEAMDGPNPHHVLESSFSVVFAADPEPSLPADAPRFFAQVLRDVSLAQACSDQAWAEKQVMLQAAYFLLAATEHGLATNPMEGFKSKAAVREAVGLPDNYGVAVVVSVGYAQQEVAQASRRYVGRPVLPVRLRKRCVEASICPVFLILFAGKAIKESVSTRTCKHHSVLVASTSYMNLIPLQRDGDVFSLRVEFFQAAVALKQRVWSQFVLPKVKSFHQMLMLCGDTTMQLRPLGPSGPVVHCIQSGAEMAKMFRDNPNKLLRFNPLDVQHLPGPLGKFMSLDDSLMQVVDGIAGTYSDFDLVLAICVLRCFPIGPDREQLKSHIVTFGKRFSDQKVLDRMYKDLRKHFETFSMEGGEKSKNLFDVIQRTIVAVLLSEMFGCSLPDDVMLDVTPARLQELANKVFGALPNGPAAKDWKMLKRVVDHMTAEAVEGSMAWHLRDTYEGKPKEKEGTIRSNMLVLLLIGAQSMANGAYWLTLCLQDPDRLSRLRRGDGKLADVLVEEMRRHPPSAPILMPYKVISAFTDNGMDFRERDIVVISPP</sequence>
<evidence type="ECO:0000259" key="2">
    <source>
        <dbReference type="Pfam" id="PF00881"/>
    </source>
</evidence>
<dbReference type="InterPro" id="IPR050461">
    <property type="entry name" value="Nitroreductase_HadB/RutE"/>
</dbReference>
<dbReference type="PANTHER" id="PTHR43543">
    <property type="entry name" value="MALONIC SEMIALDEHYDE REDUCTASE RUTE-RELATED"/>
    <property type="match status" value="1"/>
</dbReference>
<dbReference type="InterPro" id="IPR036396">
    <property type="entry name" value="Cyt_P450_sf"/>
</dbReference>
<keyword evidence="4" id="KW-1185">Reference proteome</keyword>
<proteinExistence type="predicted"/>
<dbReference type="Gene3D" id="3.40.109.10">
    <property type="entry name" value="NADH Oxidase"/>
    <property type="match status" value="1"/>
</dbReference>
<dbReference type="AlphaFoldDB" id="A0A812NIC4"/>
<dbReference type="SUPFAM" id="SSF48264">
    <property type="entry name" value="Cytochrome P450"/>
    <property type="match status" value="1"/>
</dbReference>
<evidence type="ECO:0000256" key="1">
    <source>
        <dbReference type="SAM" id="SignalP"/>
    </source>
</evidence>
<dbReference type="GO" id="GO:0020037">
    <property type="term" value="F:heme binding"/>
    <property type="evidence" value="ECO:0007669"/>
    <property type="project" value="InterPro"/>
</dbReference>
<feature type="signal peptide" evidence="1">
    <location>
        <begin position="1"/>
        <end position="20"/>
    </location>
</feature>
<dbReference type="Pfam" id="PF00881">
    <property type="entry name" value="Nitroreductase"/>
    <property type="match status" value="1"/>
</dbReference>
<gene>
    <name evidence="3" type="primary">nfsB</name>
    <name evidence="3" type="ORF">SNEC2469_LOCUS7773</name>
</gene>
<dbReference type="EMBL" id="CAJNJA010013076">
    <property type="protein sequence ID" value="CAE7312354.1"/>
    <property type="molecule type" value="Genomic_DNA"/>
</dbReference>
<comment type="caution">
    <text evidence="3">The sequence shown here is derived from an EMBL/GenBank/DDBJ whole genome shotgun (WGS) entry which is preliminary data.</text>
</comment>
<dbReference type="GO" id="GO:0005506">
    <property type="term" value="F:iron ion binding"/>
    <property type="evidence" value="ECO:0007669"/>
    <property type="project" value="InterPro"/>
</dbReference>
<name>A0A812NIC4_9DINO</name>